<keyword evidence="3" id="KW-0234">DNA repair</keyword>
<evidence type="ECO:0000259" key="4">
    <source>
        <dbReference type="Pfam" id="PF12705"/>
    </source>
</evidence>
<dbReference type="EMBL" id="WVUH01000088">
    <property type="protein sequence ID" value="MBO4206868.1"/>
    <property type="molecule type" value="Genomic_DNA"/>
</dbReference>
<reference evidence="5 6" key="1">
    <citation type="submission" date="2019-12" db="EMBL/GenBank/DDBJ databases">
        <title>Whole genome sequencing of endophytic Actinobacterium Micromonospora sp. MPMI6T.</title>
        <authorList>
            <person name="Evv R."/>
            <person name="Podile A.R."/>
        </authorList>
    </citation>
    <scope>NUCLEOTIDE SEQUENCE [LARGE SCALE GENOMIC DNA]</scope>
    <source>
        <strain evidence="5 6">MPMI6</strain>
    </source>
</reference>
<accession>A0ABS3VR54</accession>
<keyword evidence="2 5" id="KW-0547">Nucleotide-binding</keyword>
<keyword evidence="2 5" id="KW-0378">Hydrolase</keyword>
<evidence type="ECO:0000256" key="1">
    <source>
        <dbReference type="ARBA" id="ARBA00022763"/>
    </source>
</evidence>
<dbReference type="RefSeq" id="WP_208813771.1">
    <property type="nucleotide sequence ID" value="NZ_WVUH01000088.1"/>
</dbReference>
<dbReference type="InterPro" id="IPR011604">
    <property type="entry name" value="PDDEXK-like_dom_sf"/>
</dbReference>
<keyword evidence="2 5" id="KW-0067">ATP-binding</keyword>
<evidence type="ECO:0000256" key="3">
    <source>
        <dbReference type="ARBA" id="ARBA00023204"/>
    </source>
</evidence>
<dbReference type="Proteomes" id="UP000823521">
    <property type="component" value="Unassembled WGS sequence"/>
</dbReference>
<evidence type="ECO:0000313" key="5">
    <source>
        <dbReference type="EMBL" id="MBO4206868.1"/>
    </source>
</evidence>
<evidence type="ECO:0000313" key="6">
    <source>
        <dbReference type="Proteomes" id="UP000823521"/>
    </source>
</evidence>
<protein>
    <submittedName>
        <fullName evidence="5">ATP-dependent helicase</fullName>
    </submittedName>
</protein>
<comment type="caution">
    <text evidence="5">The sequence shown here is derived from an EMBL/GenBank/DDBJ whole genome shotgun (WGS) entry which is preliminary data.</text>
</comment>
<name>A0ABS3VR54_MICEH</name>
<dbReference type="InterPro" id="IPR038726">
    <property type="entry name" value="PDDEXK_AddAB-type"/>
</dbReference>
<organism evidence="5 6">
    <name type="scientific">Micromonospora echinofusca</name>
    <dbReference type="NCBI Taxonomy" id="47858"/>
    <lineage>
        <taxon>Bacteria</taxon>
        <taxon>Bacillati</taxon>
        <taxon>Actinomycetota</taxon>
        <taxon>Actinomycetes</taxon>
        <taxon>Micromonosporales</taxon>
        <taxon>Micromonosporaceae</taxon>
        <taxon>Micromonospora</taxon>
    </lineage>
</organism>
<gene>
    <name evidence="5" type="ORF">GSF22_12760</name>
</gene>
<dbReference type="Pfam" id="PF12705">
    <property type="entry name" value="PDDEXK_1"/>
    <property type="match status" value="1"/>
</dbReference>
<feature type="domain" description="PD-(D/E)XK endonuclease-like" evidence="4">
    <location>
        <begin position="2"/>
        <end position="133"/>
    </location>
</feature>
<keyword evidence="2 5" id="KW-0347">Helicase</keyword>
<dbReference type="GO" id="GO:0004386">
    <property type="term" value="F:helicase activity"/>
    <property type="evidence" value="ECO:0007669"/>
    <property type="project" value="UniProtKB-KW"/>
</dbReference>
<sequence>AFHTWLEERFGAPRLLDVDELPGAADDDAAPDGELVELQERFLASEWADRVPVEVEVPFATVLAGVVVRGRMDAVFTAPGGRYDVVDWKTGRPPDGPAAEAAAVQLAAYRLAWAELAGVPVDRVRAAFHYVRSGVTVRPADLLDAEGLAALITGIPERLR</sequence>
<evidence type="ECO:0000256" key="2">
    <source>
        <dbReference type="ARBA" id="ARBA00022806"/>
    </source>
</evidence>
<dbReference type="SUPFAM" id="SSF52980">
    <property type="entry name" value="Restriction endonuclease-like"/>
    <property type="match status" value="1"/>
</dbReference>
<proteinExistence type="predicted"/>
<keyword evidence="1" id="KW-0227">DNA damage</keyword>
<dbReference type="Gene3D" id="3.90.320.10">
    <property type="match status" value="1"/>
</dbReference>
<keyword evidence="6" id="KW-1185">Reference proteome</keyword>
<feature type="non-terminal residue" evidence="5">
    <location>
        <position position="1"/>
    </location>
</feature>
<dbReference type="InterPro" id="IPR011335">
    <property type="entry name" value="Restrct_endonuc-II-like"/>
</dbReference>